<evidence type="ECO:0000313" key="3">
    <source>
        <dbReference type="EMBL" id="GAA4349292.1"/>
    </source>
</evidence>
<dbReference type="RefSeq" id="WP_223578063.1">
    <property type="nucleotide sequence ID" value="NZ_BAABFU010000002.1"/>
</dbReference>
<dbReference type="PROSITE" id="PS51257">
    <property type="entry name" value="PROKAR_LIPOPROTEIN"/>
    <property type="match status" value="1"/>
</dbReference>
<feature type="signal peptide" evidence="2">
    <location>
        <begin position="1"/>
        <end position="21"/>
    </location>
</feature>
<reference evidence="4" key="1">
    <citation type="journal article" date="2019" name="Int. J. Syst. Evol. Microbiol.">
        <title>The Global Catalogue of Microorganisms (GCM) 10K type strain sequencing project: providing services to taxonomists for standard genome sequencing and annotation.</title>
        <authorList>
            <consortium name="The Broad Institute Genomics Platform"/>
            <consortium name="The Broad Institute Genome Sequencing Center for Infectious Disease"/>
            <person name="Wu L."/>
            <person name="Ma J."/>
        </authorList>
    </citation>
    <scope>NUCLEOTIDE SEQUENCE [LARGE SCALE GENOMIC DNA]</scope>
    <source>
        <strain evidence="4">JCM 17727</strain>
    </source>
</reference>
<dbReference type="Proteomes" id="UP001501294">
    <property type="component" value="Unassembled WGS sequence"/>
</dbReference>
<accession>A0ABP8I1B9</accession>
<keyword evidence="2" id="KW-0732">Signal</keyword>
<keyword evidence="4" id="KW-1185">Reference proteome</keyword>
<feature type="region of interest" description="Disordered" evidence="1">
    <location>
        <begin position="120"/>
        <end position="139"/>
    </location>
</feature>
<protein>
    <recommendedName>
        <fullName evidence="5">Lipoprotein</fullName>
    </recommendedName>
</protein>
<evidence type="ECO:0000256" key="2">
    <source>
        <dbReference type="SAM" id="SignalP"/>
    </source>
</evidence>
<evidence type="ECO:0000313" key="4">
    <source>
        <dbReference type="Proteomes" id="UP001501294"/>
    </source>
</evidence>
<evidence type="ECO:0008006" key="5">
    <source>
        <dbReference type="Google" id="ProtNLM"/>
    </source>
</evidence>
<organism evidence="3 4">
    <name type="scientific">Kangiella taiwanensis</name>
    <dbReference type="NCBI Taxonomy" id="1079179"/>
    <lineage>
        <taxon>Bacteria</taxon>
        <taxon>Pseudomonadati</taxon>
        <taxon>Pseudomonadota</taxon>
        <taxon>Gammaproteobacteria</taxon>
        <taxon>Kangiellales</taxon>
        <taxon>Kangiellaceae</taxon>
        <taxon>Kangiella</taxon>
    </lineage>
</organism>
<comment type="caution">
    <text evidence="3">The sequence shown here is derived from an EMBL/GenBank/DDBJ whole genome shotgun (WGS) entry which is preliminary data.</text>
</comment>
<sequence>MTSLKILTISSLAALLTTGCASIKPAEVDTKLSAWQGSNIDTVIQTWGVPSADREINGKQYAKWNTREIKNRPSFNIGVGGFGGNFFGSIGTTLFGGKKDVYCTVQVGYNEQGIVTQTNWSGDPDACNSAIPDREEQQS</sequence>
<feature type="chain" id="PRO_5047201626" description="Lipoprotein" evidence="2">
    <location>
        <begin position="22"/>
        <end position="139"/>
    </location>
</feature>
<name>A0ABP8I1B9_9GAMM</name>
<proteinExistence type="predicted"/>
<gene>
    <name evidence="3" type="ORF">GCM10023150_13580</name>
</gene>
<dbReference type="EMBL" id="BAABFU010000002">
    <property type="protein sequence ID" value="GAA4349292.1"/>
    <property type="molecule type" value="Genomic_DNA"/>
</dbReference>
<evidence type="ECO:0000256" key="1">
    <source>
        <dbReference type="SAM" id="MobiDB-lite"/>
    </source>
</evidence>